<gene>
    <name evidence="6" type="primary">LOC114325705</name>
</gene>
<dbReference type="InterPro" id="IPR050468">
    <property type="entry name" value="Cuticle_Struct_Prot"/>
</dbReference>
<sequence>MKFLVFILLSLALASAQYYRPENYGRNPNARIISQTQQGPNTDGSYKWSYATDNGITAEEEGRLKGRGSQQEAMEARGGFSYTAPDNTVISLTYTADENGFQAYGPHLPTPPPIPVAIQRALDWIRANPDPRYQPDSRYDGRY</sequence>
<dbReference type="GeneID" id="114325705"/>
<dbReference type="PANTHER" id="PTHR10380:SF173">
    <property type="entry name" value="CUTICULAR PROTEIN 47EF, ISOFORM C-RELATED"/>
    <property type="match status" value="1"/>
</dbReference>
<feature type="chain" id="PRO_5027714670" evidence="3">
    <location>
        <begin position="17"/>
        <end position="143"/>
    </location>
</feature>
<dbReference type="Pfam" id="PF00379">
    <property type="entry name" value="Chitin_bind_4"/>
    <property type="match status" value="1"/>
</dbReference>
<reference evidence="6" key="1">
    <citation type="submission" date="2025-04" db="UniProtKB">
        <authorList>
            <consortium name="RefSeq"/>
        </authorList>
    </citation>
    <scope>IDENTIFICATION</scope>
    <source>
        <tissue evidence="6">Whole insect</tissue>
    </source>
</reference>
<dbReference type="AlphaFoldDB" id="A0A6P7F447"/>
<keyword evidence="1 2" id="KW-0193">Cuticle</keyword>
<dbReference type="RefSeq" id="XP_028129637.1">
    <property type="nucleotide sequence ID" value="XM_028273836.1"/>
</dbReference>
<dbReference type="PANTHER" id="PTHR10380">
    <property type="entry name" value="CUTICLE PROTEIN"/>
    <property type="match status" value="1"/>
</dbReference>
<dbReference type="EnsemblMetazoa" id="XM_028273836.2">
    <property type="protein sequence ID" value="XP_028129637.1"/>
    <property type="gene ID" value="LOC114325705"/>
</dbReference>
<organism evidence="6">
    <name type="scientific">Diabrotica virgifera virgifera</name>
    <name type="common">western corn rootworm</name>
    <dbReference type="NCBI Taxonomy" id="50390"/>
    <lineage>
        <taxon>Eukaryota</taxon>
        <taxon>Metazoa</taxon>
        <taxon>Ecdysozoa</taxon>
        <taxon>Arthropoda</taxon>
        <taxon>Hexapoda</taxon>
        <taxon>Insecta</taxon>
        <taxon>Pterygota</taxon>
        <taxon>Neoptera</taxon>
        <taxon>Endopterygota</taxon>
        <taxon>Coleoptera</taxon>
        <taxon>Polyphaga</taxon>
        <taxon>Cucujiformia</taxon>
        <taxon>Chrysomeloidea</taxon>
        <taxon>Chrysomelidae</taxon>
        <taxon>Galerucinae</taxon>
        <taxon>Diabroticina</taxon>
        <taxon>Diabroticites</taxon>
        <taxon>Diabrotica</taxon>
    </lineage>
</organism>
<reference evidence="4" key="2">
    <citation type="submission" date="2025-05" db="UniProtKB">
        <authorList>
            <consortium name="EnsemblMetazoa"/>
        </authorList>
    </citation>
    <scope>IDENTIFICATION</scope>
</reference>
<protein>
    <submittedName>
        <fullName evidence="6">Endocuticle structural glycoprotein SgAbd-2-like isoform X2</fullName>
    </submittedName>
</protein>
<evidence type="ECO:0000256" key="1">
    <source>
        <dbReference type="ARBA" id="ARBA00022460"/>
    </source>
</evidence>
<dbReference type="InterPro" id="IPR000618">
    <property type="entry name" value="Insect_cuticle"/>
</dbReference>
<evidence type="ECO:0000313" key="6">
    <source>
        <dbReference type="RefSeq" id="XP_028129637.1"/>
    </source>
</evidence>
<evidence type="ECO:0000313" key="4">
    <source>
        <dbReference type="EnsemblMetazoa" id="XP_028129637.1"/>
    </source>
</evidence>
<dbReference type="Proteomes" id="UP001652700">
    <property type="component" value="Unplaced"/>
</dbReference>
<dbReference type="PROSITE" id="PS51155">
    <property type="entry name" value="CHIT_BIND_RR_2"/>
    <property type="match status" value="1"/>
</dbReference>
<dbReference type="GO" id="GO:0062129">
    <property type="term" value="C:chitin-based extracellular matrix"/>
    <property type="evidence" value="ECO:0007669"/>
    <property type="project" value="TreeGrafter"/>
</dbReference>
<proteinExistence type="predicted"/>
<dbReference type="GO" id="GO:0008010">
    <property type="term" value="F:structural constituent of chitin-based larval cuticle"/>
    <property type="evidence" value="ECO:0007669"/>
    <property type="project" value="TreeGrafter"/>
</dbReference>
<feature type="signal peptide" evidence="3">
    <location>
        <begin position="1"/>
        <end position="16"/>
    </location>
</feature>
<evidence type="ECO:0000313" key="5">
    <source>
        <dbReference type="Proteomes" id="UP001652700"/>
    </source>
</evidence>
<dbReference type="OrthoDB" id="6372059at2759"/>
<keyword evidence="5" id="KW-1185">Reference proteome</keyword>
<accession>A0A6P7F447</accession>
<keyword evidence="3" id="KW-0732">Signal</keyword>
<name>A0A6P7F447_DIAVI</name>
<evidence type="ECO:0000256" key="2">
    <source>
        <dbReference type="PROSITE-ProRule" id="PRU00497"/>
    </source>
</evidence>
<evidence type="ECO:0000256" key="3">
    <source>
        <dbReference type="SAM" id="SignalP"/>
    </source>
</evidence>